<proteinExistence type="predicted"/>
<dbReference type="EMBL" id="PCZS01000001">
    <property type="protein sequence ID" value="REB70991.1"/>
    <property type="molecule type" value="Genomic_DNA"/>
</dbReference>
<sequence>MATGEVKAQVAAVSAATVLDTEWRCSALRMDGSVMWTSHLSVGAGRQCLTRSRRYQRYVGV</sequence>
<accession>A0ABX9IC76</accession>
<protein>
    <submittedName>
        <fullName evidence="1">Uncharacterized protein</fullName>
    </submittedName>
</protein>
<organism evidence="1 2">
    <name type="scientific">Cutibacterium namnetense</name>
    <dbReference type="NCBI Taxonomy" id="1574624"/>
    <lineage>
        <taxon>Bacteria</taxon>
        <taxon>Bacillati</taxon>
        <taxon>Actinomycetota</taxon>
        <taxon>Actinomycetes</taxon>
        <taxon>Propionibacteriales</taxon>
        <taxon>Propionibacteriaceae</taxon>
        <taxon>Cutibacterium</taxon>
    </lineage>
</organism>
<comment type="caution">
    <text evidence="1">The sequence shown here is derived from an EMBL/GenBank/DDBJ whole genome shotgun (WGS) entry which is preliminary data.</text>
</comment>
<gene>
    <name evidence="1" type="ORF">CP880_04660</name>
</gene>
<evidence type="ECO:0000313" key="1">
    <source>
        <dbReference type="EMBL" id="REB70991.1"/>
    </source>
</evidence>
<name>A0ABX9IC76_9ACTN</name>
<keyword evidence="2" id="KW-1185">Reference proteome</keyword>
<evidence type="ECO:0000313" key="2">
    <source>
        <dbReference type="Proteomes" id="UP000256324"/>
    </source>
</evidence>
<dbReference type="RefSeq" id="WP_115938435.1">
    <property type="nucleotide sequence ID" value="NZ_PCZS01000001.1"/>
</dbReference>
<reference evidence="1 2" key="1">
    <citation type="submission" date="2017-09" db="EMBL/GenBank/DDBJ databases">
        <authorList>
            <person name="Bumgarner R.E."/>
        </authorList>
    </citation>
    <scope>NUCLEOTIDE SEQUENCE [LARGE SCALE GENOMIC DNA]</scope>
    <source>
        <strain evidence="1 2">T34998</strain>
    </source>
</reference>
<dbReference type="Proteomes" id="UP000256324">
    <property type="component" value="Unassembled WGS sequence"/>
</dbReference>